<evidence type="ECO:0000313" key="1">
    <source>
        <dbReference type="EMBL" id="GFY04404.1"/>
    </source>
</evidence>
<name>A0A8X6VEF1_TRICX</name>
<organism evidence="1 2">
    <name type="scientific">Trichonephila clavipes</name>
    <name type="common">Golden silk orbweaver</name>
    <name type="synonym">Nephila clavipes</name>
    <dbReference type="NCBI Taxonomy" id="2585209"/>
    <lineage>
        <taxon>Eukaryota</taxon>
        <taxon>Metazoa</taxon>
        <taxon>Ecdysozoa</taxon>
        <taxon>Arthropoda</taxon>
        <taxon>Chelicerata</taxon>
        <taxon>Arachnida</taxon>
        <taxon>Araneae</taxon>
        <taxon>Araneomorphae</taxon>
        <taxon>Entelegynae</taxon>
        <taxon>Araneoidea</taxon>
        <taxon>Nephilidae</taxon>
        <taxon>Trichonephila</taxon>
    </lineage>
</organism>
<gene>
    <name evidence="1" type="ORF">TNCV_4414921</name>
</gene>
<dbReference type="AlphaFoldDB" id="A0A8X6VEF1"/>
<reference evidence="1" key="1">
    <citation type="submission" date="2020-08" db="EMBL/GenBank/DDBJ databases">
        <title>Multicomponent nature underlies the extraordinary mechanical properties of spider dragline silk.</title>
        <authorList>
            <person name="Kono N."/>
            <person name="Nakamura H."/>
            <person name="Mori M."/>
            <person name="Yoshida Y."/>
            <person name="Ohtoshi R."/>
            <person name="Malay A.D."/>
            <person name="Moran D.A.P."/>
            <person name="Tomita M."/>
            <person name="Numata K."/>
            <person name="Arakawa K."/>
        </authorList>
    </citation>
    <scope>NUCLEOTIDE SEQUENCE</scope>
</reference>
<protein>
    <submittedName>
        <fullName evidence="1">Uncharacterized protein</fullName>
    </submittedName>
</protein>
<sequence>MSLTEKKPKGDGSYKEFVYITLRVIVSSENNQFKTLVAWQEVCSSVLGYKGNFPLTKKKNICAKKFPFSVHSTDNNSNMRSIDDEARHFESVKRRGG</sequence>
<keyword evidence="2" id="KW-1185">Reference proteome</keyword>
<comment type="caution">
    <text evidence="1">The sequence shown here is derived from an EMBL/GenBank/DDBJ whole genome shotgun (WGS) entry which is preliminary data.</text>
</comment>
<dbReference type="EMBL" id="BMAU01021244">
    <property type="protein sequence ID" value="GFY04404.1"/>
    <property type="molecule type" value="Genomic_DNA"/>
</dbReference>
<dbReference type="Proteomes" id="UP000887159">
    <property type="component" value="Unassembled WGS sequence"/>
</dbReference>
<evidence type="ECO:0000313" key="2">
    <source>
        <dbReference type="Proteomes" id="UP000887159"/>
    </source>
</evidence>
<proteinExistence type="predicted"/>
<accession>A0A8X6VEF1</accession>